<organism evidence="1 2">
    <name type="scientific">Mesobacterium hydrothermale</name>
    <dbReference type="NCBI Taxonomy" id="3111907"/>
    <lineage>
        <taxon>Bacteria</taxon>
        <taxon>Pseudomonadati</taxon>
        <taxon>Pseudomonadota</taxon>
        <taxon>Alphaproteobacteria</taxon>
        <taxon>Rhodobacterales</taxon>
        <taxon>Roseobacteraceae</taxon>
        <taxon>Mesobacterium</taxon>
    </lineage>
</organism>
<evidence type="ECO:0000313" key="2">
    <source>
        <dbReference type="Proteomes" id="UP001348149"/>
    </source>
</evidence>
<dbReference type="EMBL" id="JAYLLH010000062">
    <property type="protein sequence ID" value="MEC3863434.1"/>
    <property type="molecule type" value="Genomic_DNA"/>
</dbReference>
<comment type="caution">
    <text evidence="1">The sequence shown here is derived from an EMBL/GenBank/DDBJ whole genome shotgun (WGS) entry which is preliminary data.</text>
</comment>
<name>A0ABU6HLV9_9RHOB</name>
<dbReference type="RefSeq" id="WP_326299536.1">
    <property type="nucleotide sequence ID" value="NZ_JAYLLH010000062.1"/>
</dbReference>
<accession>A0ABU6HLV9</accession>
<evidence type="ECO:0000313" key="1">
    <source>
        <dbReference type="EMBL" id="MEC3863434.1"/>
    </source>
</evidence>
<proteinExistence type="predicted"/>
<keyword evidence="2" id="KW-1185">Reference proteome</keyword>
<reference evidence="1 2" key="1">
    <citation type="submission" date="2024-01" db="EMBL/GenBank/DDBJ databases">
        <title>Mesobacterium rodlantinim sp. nov., isolated from shallow sea hydrothermal systems off Kueishantao Island.</title>
        <authorList>
            <person name="Su Z."/>
            <person name="Tang K."/>
        </authorList>
    </citation>
    <scope>NUCLEOTIDE SEQUENCE [LARGE SCALE GENOMIC DNA]</scope>
    <source>
        <strain evidence="1 2">TK19101</strain>
    </source>
</reference>
<protein>
    <submittedName>
        <fullName evidence="1">Uncharacterized protein</fullName>
    </submittedName>
</protein>
<sequence length="228" mass="24968">MTLYLVNTPAAEKFLTLANTNAGRRSMLGDADKFKGMGQVIRDAHDVLQNGVERAIALVNDRTRTDVAKHDAAKRIAEHTANQLAVQRNQLARKAENLMQDGQAIADAFFEMRSERGAIDAQIIAWVKEQSAKDGGVAEIRKTAMEEPQLAAVIYNAPNFLLGINANSHQKMRLDVVEKHAPNAYKAMDQGVEMQSLLSRYDKAIAGVHSSFYNPTVAAQAETHVAVA</sequence>
<dbReference type="Proteomes" id="UP001348149">
    <property type="component" value="Unassembled WGS sequence"/>
</dbReference>
<gene>
    <name evidence="1" type="ORF">VK792_19310</name>
</gene>